<keyword evidence="1" id="KW-0175">Coiled coil</keyword>
<dbReference type="EMBL" id="LUFC02000028">
    <property type="protein sequence ID" value="KAF4503306.1"/>
    <property type="molecule type" value="Genomic_DNA"/>
</dbReference>
<dbReference type="AlphaFoldDB" id="A0A9P5BJ48"/>
<protein>
    <submittedName>
        <fullName evidence="2">Histidine phosphotranseferase</fullName>
    </submittedName>
</protein>
<name>A0A9P5BJ48_9HYPO</name>
<accession>A0A9P5BJ48</accession>
<comment type="caution">
    <text evidence="2">The sequence shown here is derived from an EMBL/GenBank/DDBJ whole genome shotgun (WGS) entry which is preliminary data.</text>
</comment>
<evidence type="ECO:0000256" key="1">
    <source>
        <dbReference type="SAM" id="Coils"/>
    </source>
</evidence>
<dbReference type="OrthoDB" id="8954335at2759"/>
<keyword evidence="3" id="KW-1185">Reference proteome</keyword>
<evidence type="ECO:0000313" key="3">
    <source>
        <dbReference type="Proteomes" id="UP000737391"/>
    </source>
</evidence>
<evidence type="ECO:0000313" key="2">
    <source>
        <dbReference type="EMBL" id="KAF4503306.1"/>
    </source>
</evidence>
<dbReference type="Proteomes" id="UP000737391">
    <property type="component" value="Unassembled WGS sequence"/>
</dbReference>
<gene>
    <name evidence="2" type="ORF">FAGAP_460</name>
</gene>
<feature type="coiled-coil region" evidence="1">
    <location>
        <begin position="90"/>
        <end position="117"/>
    </location>
</feature>
<organism evidence="2 3">
    <name type="scientific">Fusarium agapanthi</name>
    <dbReference type="NCBI Taxonomy" id="1803897"/>
    <lineage>
        <taxon>Eukaryota</taxon>
        <taxon>Fungi</taxon>
        <taxon>Dikarya</taxon>
        <taxon>Ascomycota</taxon>
        <taxon>Pezizomycotina</taxon>
        <taxon>Sordariomycetes</taxon>
        <taxon>Hypocreomycetidae</taxon>
        <taxon>Hypocreales</taxon>
        <taxon>Nectriaceae</taxon>
        <taxon>Fusarium</taxon>
        <taxon>Fusarium fujikuroi species complex</taxon>
    </lineage>
</organism>
<sequence length="177" mass="20375">MWDTIPNEELGQICQGRETALKSSEKYWQDMIAGGCEYFRFRGDEESGLQILRHFVSSRCLEPPAMIAQLNQRRPFEETDAGCILVEDRRRREQVRLRELEEAREEEAMALRSKQQIIAQNDARGLSPYAGEGKHCFKTDRSHSHRGYPRGPEHEDNATFSAISGLFLLLGCRNTSR</sequence>
<proteinExistence type="predicted"/>
<reference evidence="2" key="1">
    <citation type="submission" date="2020-01" db="EMBL/GenBank/DDBJ databases">
        <title>Identification and distribution of gene clusters putatively required for synthesis of sphingolipid metabolism inhibitors in phylogenetically diverse species of the filamentous fungus Fusarium.</title>
        <authorList>
            <person name="Kim H.-S."/>
            <person name="Busman M."/>
            <person name="Brown D.W."/>
            <person name="Divon H."/>
            <person name="Uhlig S."/>
            <person name="Proctor R.H."/>
        </authorList>
    </citation>
    <scope>NUCLEOTIDE SEQUENCE</scope>
    <source>
        <strain evidence="2">NRRL 31653</strain>
    </source>
</reference>